<dbReference type="Gene3D" id="2.60.40.150">
    <property type="entry name" value="C2 domain"/>
    <property type="match status" value="1"/>
</dbReference>
<evidence type="ECO:0000259" key="3">
    <source>
        <dbReference type="Pfam" id="PF18111"/>
    </source>
</evidence>
<feature type="compositionally biased region" description="Basic residues" evidence="2">
    <location>
        <begin position="87"/>
        <end position="98"/>
    </location>
</feature>
<dbReference type="Proteomes" id="UP001460270">
    <property type="component" value="Unassembled WGS sequence"/>
</dbReference>
<dbReference type="PANTHER" id="PTHR14240:SF1">
    <property type="entry name" value="PROTEIN FANTOM-RELATED"/>
    <property type="match status" value="1"/>
</dbReference>
<dbReference type="InterPro" id="IPR031139">
    <property type="entry name" value="RPGRIP1_fam"/>
</dbReference>
<name>A0AAW0NXP5_9GOBI</name>
<feature type="compositionally biased region" description="Basic and acidic residues" evidence="2">
    <location>
        <begin position="941"/>
        <end position="950"/>
    </location>
</feature>
<feature type="coiled-coil region" evidence="1">
    <location>
        <begin position="108"/>
        <end position="135"/>
    </location>
</feature>
<evidence type="ECO:0000313" key="4">
    <source>
        <dbReference type="EMBL" id="KAK7909375.1"/>
    </source>
</evidence>
<reference evidence="5" key="1">
    <citation type="submission" date="2024-04" db="EMBL/GenBank/DDBJ databases">
        <title>Salinicola lusitanus LLJ914,a marine bacterium isolated from the Okinawa Trough.</title>
        <authorList>
            <person name="Li J."/>
        </authorList>
    </citation>
    <scope>NUCLEOTIDE SEQUENCE [LARGE SCALE GENOMIC DNA]</scope>
</reference>
<feature type="region of interest" description="Disordered" evidence="2">
    <location>
        <begin position="1250"/>
        <end position="1282"/>
    </location>
</feature>
<dbReference type="EMBL" id="JBBPFD010000010">
    <property type="protein sequence ID" value="KAK7909375.1"/>
    <property type="molecule type" value="Genomic_DNA"/>
</dbReference>
<feature type="compositionally biased region" description="Basic and acidic residues" evidence="2">
    <location>
        <begin position="906"/>
        <end position="934"/>
    </location>
</feature>
<sequence>MSPVVDETAGDVPVRDVGLRGGLMPAVPDSVRDPKAAKRHHHHPRTKMEPQRVFRAPRDQLEELCLRLQEENSVLKQHSRSQEQRIRRMSTRLSRARQTRPGSTGVRDRDLEENIQELEARVALLEGQKQLLQERLGLAKQHLLELGGASTRYNKGRSCEAESGARRATHTAPARYGPALDDCHRLGSSGPEQLHVAQLELTAQTLRDTLRDRDRELQDRELQELRRTQVHAHRLTIRENVELLRVQKQLSEKSSALRLTEEKLLQLQEAFEKQLEESQRSLENSQDALLQKVEELRTQLKDERQKSLDLETTLSSTSLQERVCDLEAERDLIKQSYDSLLQRTFSEAPEKIHSREPGQELPSEVLLLRDALQTEREKVRPAGGGRREAEGEIQQLRERKERPEQEKLSFGDTGETQKLLEQQVLHYKDQVSSLQLKLDSVAQAFDMSVEDLSQTLFQIKEFRLQQESRAGLGLLHAEQNPPEVAHVQASHAETVLELQKTRELLRVEHNIGKDLQEELKLMKQRMEREREESSRRSSEKDKLLSKRSLQISTLQAQLKELGLQPRNYKRTIPLQYTWPGVDQETVQPVEDDLVSTLLHPLGLQSLDLHTPLSDSSQDDPVTFCTYSLLDFELLSTALDVGEASQLQAFTSSFVLTPPRPGASAAGGKPSGAEPRWSCTRPWADGTVCTCVCSAGPDGGAVGLLDFWARLHPPAEPVESEPRRTCLKPSQRSQRRSLWEVLDFGAGVPNELLVTLERCVGLTSRWPGLLPDAYLTYRLYDLPPHASPTMHCCSDPVFNHSTCFPWPSAPTCSAISGAAVCGFTCSTRARSRFLRCICQDSGSSASADLGRDIRGEHATYLTVSSSSEWQKHLCASSRRLCAQRRSRRSSRDGRVTIKWKYPFKTPKTTEKRRDMSSSREEKKEEPGEKKEEAHRPTAKPRSSAETEERSSARGPVGDAAREEESVQEVHRGTTRPTTGPTTSPHTRSSPSRGRSVRTQRRSASSSSPPLPQQQTSEQQDSESGEFPNMCQEHELVVCTTPGSDSSQSSSGAVFGFVGVPEQLHPQRLRAGHSSAPSSCEPRPRLRVEILSLRLEPGTPLALDKSVQRLFVEYRLLGVPLQSTETPESLRKPGAGQEVHYNFSRVIYVDGTHAAPLRHYLFTMLEGTDPHQGRLKFTVVSEPMDQEDECVDVGHAFLNLRELLETGQDVLERDIQIVGVDEDSEDREVIGHLKVSLEAAVALSGIYDEFQQNLEDKDDTEKEKKEEKKERELRVTEFDQDSDF</sequence>
<dbReference type="InterPro" id="IPR035892">
    <property type="entry name" value="C2_domain_sf"/>
</dbReference>
<keyword evidence="5" id="KW-1185">Reference proteome</keyword>
<feature type="compositionally biased region" description="Low complexity" evidence="2">
    <location>
        <begin position="1000"/>
        <end position="1017"/>
    </location>
</feature>
<feature type="region of interest" description="Disordered" evidence="2">
    <location>
        <begin position="376"/>
        <end position="413"/>
    </location>
</feature>
<feature type="region of interest" description="Disordered" evidence="2">
    <location>
        <begin position="1"/>
        <end position="50"/>
    </location>
</feature>
<evidence type="ECO:0000313" key="5">
    <source>
        <dbReference type="Proteomes" id="UP001460270"/>
    </source>
</evidence>
<dbReference type="GO" id="GO:0032391">
    <property type="term" value="C:photoreceptor connecting cilium"/>
    <property type="evidence" value="ECO:0007669"/>
    <property type="project" value="TreeGrafter"/>
</dbReference>
<feature type="compositionally biased region" description="Basic and acidic residues" evidence="2">
    <location>
        <begin position="376"/>
        <end position="409"/>
    </location>
</feature>
<feature type="compositionally biased region" description="Low complexity" evidence="2">
    <location>
        <begin position="973"/>
        <end position="992"/>
    </location>
</feature>
<evidence type="ECO:0000256" key="2">
    <source>
        <dbReference type="SAM" id="MobiDB-lite"/>
    </source>
</evidence>
<dbReference type="GO" id="GO:0046548">
    <property type="term" value="P:retinal rod cell development"/>
    <property type="evidence" value="ECO:0007669"/>
    <property type="project" value="TreeGrafter"/>
</dbReference>
<protein>
    <recommendedName>
        <fullName evidence="3">RPGRIP1 C-terminal domain-containing protein</fullName>
    </recommendedName>
</protein>
<feature type="region of interest" description="Disordered" evidence="2">
    <location>
        <begin position="524"/>
        <end position="544"/>
    </location>
</feature>
<dbReference type="PANTHER" id="PTHR14240">
    <property type="entry name" value="RETINITIS PIGMENTOSA GTPASE REGULATOR-INTERACTING PROTEIN"/>
    <property type="match status" value="1"/>
</dbReference>
<feature type="coiled-coil region" evidence="1">
    <location>
        <begin position="250"/>
        <end position="313"/>
    </location>
</feature>
<proteinExistence type="predicted"/>
<organism evidence="4 5">
    <name type="scientific">Mugilogobius chulae</name>
    <name type="common">yellowstripe goby</name>
    <dbReference type="NCBI Taxonomy" id="88201"/>
    <lineage>
        <taxon>Eukaryota</taxon>
        <taxon>Metazoa</taxon>
        <taxon>Chordata</taxon>
        <taxon>Craniata</taxon>
        <taxon>Vertebrata</taxon>
        <taxon>Euteleostomi</taxon>
        <taxon>Actinopterygii</taxon>
        <taxon>Neopterygii</taxon>
        <taxon>Teleostei</taxon>
        <taxon>Neoteleostei</taxon>
        <taxon>Acanthomorphata</taxon>
        <taxon>Gobiaria</taxon>
        <taxon>Gobiiformes</taxon>
        <taxon>Gobioidei</taxon>
        <taxon>Gobiidae</taxon>
        <taxon>Gobionellinae</taxon>
        <taxon>Mugilogobius</taxon>
    </lineage>
</organism>
<feature type="region of interest" description="Disordered" evidence="2">
    <location>
        <begin position="76"/>
        <end position="107"/>
    </location>
</feature>
<evidence type="ECO:0000256" key="1">
    <source>
        <dbReference type="SAM" id="Coils"/>
    </source>
</evidence>
<dbReference type="GO" id="GO:1905515">
    <property type="term" value="P:non-motile cilium assembly"/>
    <property type="evidence" value="ECO:0007669"/>
    <property type="project" value="TreeGrafter"/>
</dbReference>
<gene>
    <name evidence="4" type="ORF">WMY93_014059</name>
</gene>
<accession>A0AAW0NXP5</accession>
<keyword evidence="1" id="KW-0175">Coiled coil</keyword>
<feature type="domain" description="RPGRIP1 C-terminal" evidence="3">
    <location>
        <begin position="1083"/>
        <end position="1247"/>
    </location>
</feature>
<comment type="caution">
    <text evidence="4">The sequence shown here is derived from an EMBL/GenBank/DDBJ whole genome shotgun (WGS) entry which is preliminary data.</text>
</comment>
<dbReference type="Pfam" id="PF18111">
    <property type="entry name" value="RPGR1_C"/>
    <property type="match status" value="1"/>
</dbReference>
<feature type="region of interest" description="Disordered" evidence="2">
    <location>
        <begin position="884"/>
        <end position="1025"/>
    </location>
</feature>
<feature type="compositionally biased region" description="Basic and acidic residues" evidence="2">
    <location>
        <begin position="958"/>
        <end position="970"/>
    </location>
</feature>
<feature type="compositionally biased region" description="Basic and acidic residues" evidence="2">
    <location>
        <begin position="1257"/>
        <end position="1275"/>
    </location>
</feature>
<dbReference type="InterPro" id="IPR041091">
    <property type="entry name" value="RPGRIP1_C"/>
</dbReference>
<dbReference type="SUPFAM" id="SSF49562">
    <property type="entry name" value="C2 domain (Calcium/lipid-binding domain, CaLB)"/>
    <property type="match status" value="1"/>
</dbReference>